<dbReference type="SUPFAM" id="SSF52172">
    <property type="entry name" value="CheY-like"/>
    <property type="match status" value="1"/>
</dbReference>
<organism evidence="4 5">
    <name type="scientific">Oceanicoccus sagamiensis</name>
    <dbReference type="NCBI Taxonomy" id="716816"/>
    <lineage>
        <taxon>Bacteria</taxon>
        <taxon>Pseudomonadati</taxon>
        <taxon>Pseudomonadota</taxon>
        <taxon>Gammaproteobacteria</taxon>
        <taxon>Cellvibrionales</taxon>
        <taxon>Spongiibacteraceae</taxon>
        <taxon>Oceanicoccus</taxon>
    </lineage>
</organism>
<dbReference type="PROSITE" id="PS50110">
    <property type="entry name" value="RESPONSE_REGULATORY"/>
    <property type="match status" value="1"/>
</dbReference>
<dbReference type="RefSeq" id="WP_085758808.1">
    <property type="nucleotide sequence ID" value="NZ_CP019343.1"/>
</dbReference>
<dbReference type="PANTHER" id="PTHR44591:SF25">
    <property type="entry name" value="CHEMOTAXIS TWO-COMPONENT RESPONSE REGULATOR"/>
    <property type="match status" value="1"/>
</dbReference>
<dbReference type="InterPro" id="IPR011006">
    <property type="entry name" value="CheY-like_superfamily"/>
</dbReference>
<protein>
    <submittedName>
        <fullName evidence="4">Two-component system response regulator</fullName>
    </submittedName>
</protein>
<evidence type="ECO:0000256" key="1">
    <source>
        <dbReference type="ARBA" id="ARBA00022553"/>
    </source>
</evidence>
<dbReference type="AlphaFoldDB" id="A0A1X9NID7"/>
<proteinExistence type="predicted"/>
<dbReference type="OrthoDB" id="9800897at2"/>
<evidence type="ECO:0000259" key="3">
    <source>
        <dbReference type="PROSITE" id="PS50110"/>
    </source>
</evidence>
<evidence type="ECO:0000256" key="2">
    <source>
        <dbReference type="PROSITE-ProRule" id="PRU00169"/>
    </source>
</evidence>
<gene>
    <name evidence="4" type="ORF">BST96_11300</name>
</gene>
<name>A0A1X9NID7_9GAMM</name>
<dbReference type="SMART" id="SM00448">
    <property type="entry name" value="REC"/>
    <property type="match status" value="1"/>
</dbReference>
<evidence type="ECO:0000313" key="4">
    <source>
        <dbReference type="EMBL" id="ARN74657.1"/>
    </source>
</evidence>
<dbReference type="PANTHER" id="PTHR44591">
    <property type="entry name" value="STRESS RESPONSE REGULATOR PROTEIN 1"/>
    <property type="match status" value="1"/>
</dbReference>
<evidence type="ECO:0000313" key="5">
    <source>
        <dbReference type="Proteomes" id="UP000193450"/>
    </source>
</evidence>
<dbReference type="GO" id="GO:0000160">
    <property type="term" value="P:phosphorelay signal transduction system"/>
    <property type="evidence" value="ECO:0007669"/>
    <property type="project" value="InterPro"/>
</dbReference>
<dbReference type="InterPro" id="IPR001789">
    <property type="entry name" value="Sig_transdc_resp-reg_receiver"/>
</dbReference>
<sequence>MSKTIMIVDDSSSIRTLVSMCLKNAGYTVMEAENGRVALDKLSASSAQLVISDVNMPVMDGIEFVTELKKLPDYRFTPVLMLTTESEADKREAGKKAGARAWVVKPFKEDQMLTTVKKLIM</sequence>
<reference evidence="4 5" key="1">
    <citation type="submission" date="2016-11" db="EMBL/GenBank/DDBJ databases">
        <title>Trade-off between light-utilization and light-protection in marine flavobacteria.</title>
        <authorList>
            <person name="Kumagai Y."/>
        </authorList>
    </citation>
    <scope>NUCLEOTIDE SEQUENCE [LARGE SCALE GENOMIC DNA]</scope>
    <source>
        <strain evidence="4 5">NBRC 107125</strain>
    </source>
</reference>
<dbReference type="Gene3D" id="3.40.50.2300">
    <property type="match status" value="1"/>
</dbReference>
<dbReference type="Proteomes" id="UP000193450">
    <property type="component" value="Chromosome"/>
</dbReference>
<feature type="domain" description="Response regulatory" evidence="3">
    <location>
        <begin position="4"/>
        <end position="120"/>
    </location>
</feature>
<dbReference type="KEGG" id="osg:BST96_11300"/>
<feature type="modified residue" description="4-aspartylphosphate" evidence="2">
    <location>
        <position position="53"/>
    </location>
</feature>
<keyword evidence="1 2" id="KW-0597">Phosphoprotein</keyword>
<dbReference type="Pfam" id="PF00072">
    <property type="entry name" value="Response_reg"/>
    <property type="match status" value="1"/>
</dbReference>
<accession>A0A1X9NID7</accession>
<keyword evidence="5" id="KW-1185">Reference proteome</keyword>
<dbReference type="EMBL" id="CP019343">
    <property type="protein sequence ID" value="ARN74657.1"/>
    <property type="molecule type" value="Genomic_DNA"/>
</dbReference>
<dbReference type="InterPro" id="IPR050595">
    <property type="entry name" value="Bact_response_regulator"/>
</dbReference>
<dbReference type="STRING" id="716816.BST96_11300"/>